<dbReference type="AlphaFoldDB" id="A0A183T5K9"/>
<evidence type="ECO:0000313" key="4">
    <source>
        <dbReference type="WBParaSite" id="SSLN_0001220201-mRNA-1"/>
    </source>
</evidence>
<dbReference type="GO" id="GO:0005737">
    <property type="term" value="C:cytoplasm"/>
    <property type="evidence" value="ECO:0007669"/>
    <property type="project" value="TreeGrafter"/>
</dbReference>
<protein>
    <submittedName>
        <fullName evidence="4">NudC domain-containing protein 3</fullName>
    </submittedName>
</protein>
<dbReference type="Pfam" id="PF04969">
    <property type="entry name" value="CS"/>
    <property type="match status" value="1"/>
</dbReference>
<dbReference type="InterPro" id="IPR008978">
    <property type="entry name" value="HSP20-like_chaperone"/>
</dbReference>
<dbReference type="PANTHER" id="PTHR12356">
    <property type="entry name" value="NUCLEAR MOVEMENT PROTEIN NUDC"/>
    <property type="match status" value="1"/>
</dbReference>
<dbReference type="InterPro" id="IPR037898">
    <property type="entry name" value="NudC_fam"/>
</dbReference>
<evidence type="ECO:0000259" key="3">
    <source>
        <dbReference type="PROSITE" id="PS51203"/>
    </source>
</evidence>
<dbReference type="InterPro" id="IPR007052">
    <property type="entry name" value="CS_dom"/>
</dbReference>
<sequence length="346" mass="39098">LQNEGNLPKFMDVIFGFLMRRTDLFYVRSPESKSTLGFPPNVARRIVASSFEKYNTLFQTYEQQHRNAVGANAEGGSDENSPKTAESKDAEPKPASKRHTKPNKDDMSGPGTYSSLSKDGERFYTAEPDCYNGARRDLYSWSQSIKDLDIRVKVVPIPDSVKSSRDVIVKIEQKHLRIDVQGNSEPLIDKEFLFDIKKQEALWSLDLEERHILINLDKVSELWWEAAFVDEEKIDVQKIDCSRPMHELDEESQAKIAQMLFDQEQKRLGLPTSEEKVSLRLMRLHTSARGVYNVEGLKIQDILKGAWNQEDSPFKGTEFDPNLVKCSGAAGSGALPMSPDPPANSS</sequence>
<dbReference type="GO" id="GO:0051082">
    <property type="term" value="F:unfolded protein binding"/>
    <property type="evidence" value="ECO:0007669"/>
    <property type="project" value="TreeGrafter"/>
</dbReference>
<dbReference type="PANTHER" id="PTHR12356:SF19">
    <property type="entry name" value="NUDC DOMAIN-CONTAINING PROTEIN 3"/>
    <property type="match status" value="1"/>
</dbReference>
<accession>A0A183T5K9</accession>
<keyword evidence="1" id="KW-0597">Phosphoprotein</keyword>
<dbReference type="SUPFAM" id="SSF49764">
    <property type="entry name" value="HSP20-like chaperones"/>
    <property type="match status" value="1"/>
</dbReference>
<dbReference type="Gene3D" id="2.60.40.790">
    <property type="match status" value="1"/>
</dbReference>
<dbReference type="GO" id="GO:0006457">
    <property type="term" value="P:protein folding"/>
    <property type="evidence" value="ECO:0007669"/>
    <property type="project" value="TreeGrafter"/>
</dbReference>
<dbReference type="InterPro" id="IPR025934">
    <property type="entry name" value="NudC_N_dom"/>
</dbReference>
<proteinExistence type="predicted"/>
<feature type="domain" description="CS" evidence="3">
    <location>
        <begin position="134"/>
        <end position="228"/>
    </location>
</feature>
<evidence type="ECO:0000256" key="1">
    <source>
        <dbReference type="ARBA" id="ARBA00022553"/>
    </source>
</evidence>
<name>A0A183T5K9_SCHSO</name>
<dbReference type="PROSITE" id="PS51203">
    <property type="entry name" value="CS"/>
    <property type="match status" value="1"/>
</dbReference>
<reference evidence="4" key="1">
    <citation type="submission" date="2016-06" db="UniProtKB">
        <authorList>
            <consortium name="WormBaseParasite"/>
        </authorList>
    </citation>
    <scope>IDENTIFICATION</scope>
</reference>
<organism evidence="4">
    <name type="scientific">Schistocephalus solidus</name>
    <name type="common">Tapeworm</name>
    <dbReference type="NCBI Taxonomy" id="70667"/>
    <lineage>
        <taxon>Eukaryota</taxon>
        <taxon>Metazoa</taxon>
        <taxon>Spiralia</taxon>
        <taxon>Lophotrochozoa</taxon>
        <taxon>Platyhelminthes</taxon>
        <taxon>Cestoda</taxon>
        <taxon>Eucestoda</taxon>
        <taxon>Diphyllobothriidea</taxon>
        <taxon>Diphyllobothriidae</taxon>
        <taxon>Schistocephalus</taxon>
    </lineage>
</organism>
<evidence type="ECO:0000256" key="2">
    <source>
        <dbReference type="SAM" id="MobiDB-lite"/>
    </source>
</evidence>
<dbReference type="Pfam" id="PF14050">
    <property type="entry name" value="Nudc_N"/>
    <property type="match status" value="1"/>
</dbReference>
<feature type="region of interest" description="Disordered" evidence="2">
    <location>
        <begin position="71"/>
        <end position="119"/>
    </location>
</feature>
<dbReference type="CDD" id="cd06467">
    <property type="entry name" value="p23_NUDC_like"/>
    <property type="match status" value="1"/>
</dbReference>
<dbReference type="WBParaSite" id="SSLN_0001220201-mRNA-1">
    <property type="protein sequence ID" value="SSLN_0001220201-mRNA-1"/>
    <property type="gene ID" value="SSLN_0001220201"/>
</dbReference>
<feature type="compositionally biased region" description="Basic and acidic residues" evidence="2">
    <location>
        <begin position="85"/>
        <end position="94"/>
    </location>
</feature>